<dbReference type="GO" id="GO:0005886">
    <property type="term" value="C:plasma membrane"/>
    <property type="evidence" value="ECO:0007669"/>
    <property type="project" value="UniProtKB-SubCell"/>
</dbReference>
<comment type="subcellular location">
    <subcellularLocation>
        <location evidence="1">Cell membrane</location>
        <topology evidence="1">Multi-pass membrane protein</topology>
    </subcellularLocation>
</comment>
<dbReference type="KEGG" id="tvl:FAZ95_02855"/>
<feature type="domain" description="Major facilitator superfamily (MFS) profile" evidence="7">
    <location>
        <begin position="4"/>
        <end position="378"/>
    </location>
</feature>
<dbReference type="GO" id="GO:0022857">
    <property type="term" value="F:transmembrane transporter activity"/>
    <property type="evidence" value="ECO:0007669"/>
    <property type="project" value="InterPro"/>
</dbReference>
<feature type="transmembrane region" description="Helical" evidence="6">
    <location>
        <begin position="327"/>
        <end position="349"/>
    </location>
</feature>
<feature type="transmembrane region" description="Helical" evidence="6">
    <location>
        <begin position="129"/>
        <end position="152"/>
    </location>
</feature>
<name>A0A4P8IMX8_9BURK</name>
<feature type="transmembrane region" description="Helical" evidence="6">
    <location>
        <begin position="69"/>
        <end position="89"/>
    </location>
</feature>
<dbReference type="Pfam" id="PF07690">
    <property type="entry name" value="MFS_1"/>
    <property type="match status" value="1"/>
</dbReference>
<dbReference type="AlphaFoldDB" id="A0A4P8IMX8"/>
<feature type="transmembrane region" description="Helical" evidence="6">
    <location>
        <begin position="95"/>
        <end position="117"/>
    </location>
</feature>
<feature type="transmembrane region" description="Helical" evidence="6">
    <location>
        <begin position="232"/>
        <end position="250"/>
    </location>
</feature>
<dbReference type="PANTHER" id="PTHR43124">
    <property type="entry name" value="PURINE EFFLUX PUMP PBUE"/>
    <property type="match status" value="1"/>
</dbReference>
<sequence length="391" mass="40445">MPIPLLALAMSAFAIGTTEFVIMGILPDVARDLGVTIPSAGLLVSGYALGVTVGAPLLAVVTSKLPRKFALQMLMVIFVIGNVLCALSPNYTVLMVARVVTSFAHGSFFGIGAVVAASLVPQEKRASAIAMMFTGLTLANVLGVPFGTFIGQEFGWRMTFWVVAAIGVLSLASVAALVPNHHDAGPAGLGHEVRVLKEPQVWLALAMTVLGFGGVFIVFTYVTPILEQLGGFSPRSVTLILVLFGAGLTIGNTLGGKLADRALMPSLMGILAALAVVMVIFAKTSHSPVLSAVTVFLWGIAAFATVPPLQMRVVEKAKHAPNLASTLNIGAFNFGNAAGAWLGGLVLTHGHGLDTLPLVAAAVAVAALVLTWVAARLDAPAVKRVVERVSS</sequence>
<organism evidence="8 9">
    <name type="scientific">Trinickia violacea</name>
    <dbReference type="NCBI Taxonomy" id="2571746"/>
    <lineage>
        <taxon>Bacteria</taxon>
        <taxon>Pseudomonadati</taxon>
        <taxon>Pseudomonadota</taxon>
        <taxon>Betaproteobacteria</taxon>
        <taxon>Burkholderiales</taxon>
        <taxon>Burkholderiaceae</taxon>
        <taxon>Trinickia</taxon>
    </lineage>
</organism>
<dbReference type="InterPro" id="IPR036259">
    <property type="entry name" value="MFS_trans_sf"/>
</dbReference>
<dbReference type="InterPro" id="IPR011701">
    <property type="entry name" value="MFS"/>
</dbReference>
<evidence type="ECO:0000256" key="6">
    <source>
        <dbReference type="SAM" id="Phobius"/>
    </source>
</evidence>
<dbReference type="CDD" id="cd17324">
    <property type="entry name" value="MFS_NepI_like"/>
    <property type="match status" value="1"/>
</dbReference>
<dbReference type="RefSeq" id="WP_137331065.1">
    <property type="nucleotide sequence ID" value="NZ_CP040077.1"/>
</dbReference>
<keyword evidence="9" id="KW-1185">Reference proteome</keyword>
<reference evidence="8 9" key="1">
    <citation type="submission" date="2019-05" db="EMBL/GenBank/DDBJ databases">
        <title>Burkholderia sp. DHOD12, isolated from subtropical forest soil.</title>
        <authorList>
            <person name="Gao Z.-H."/>
            <person name="Qiu L.-H."/>
        </authorList>
    </citation>
    <scope>NUCLEOTIDE SEQUENCE [LARGE SCALE GENOMIC DNA]</scope>
    <source>
        <strain evidence="8 9">DHOD12</strain>
    </source>
</reference>
<dbReference type="PROSITE" id="PS50850">
    <property type="entry name" value="MFS"/>
    <property type="match status" value="1"/>
</dbReference>
<dbReference type="Gene3D" id="1.20.1250.20">
    <property type="entry name" value="MFS general substrate transporter like domains"/>
    <property type="match status" value="2"/>
</dbReference>
<dbReference type="InterPro" id="IPR050189">
    <property type="entry name" value="MFS_Efflux_Transporters"/>
</dbReference>
<evidence type="ECO:0000259" key="7">
    <source>
        <dbReference type="PROSITE" id="PS50850"/>
    </source>
</evidence>
<keyword evidence="3 6" id="KW-0812">Transmembrane</keyword>
<evidence type="ECO:0000256" key="3">
    <source>
        <dbReference type="ARBA" id="ARBA00022692"/>
    </source>
</evidence>
<evidence type="ECO:0000256" key="5">
    <source>
        <dbReference type="ARBA" id="ARBA00023136"/>
    </source>
</evidence>
<feature type="transmembrane region" description="Helical" evidence="6">
    <location>
        <begin position="38"/>
        <end position="62"/>
    </location>
</feature>
<feature type="transmembrane region" description="Helical" evidence="6">
    <location>
        <begin position="158"/>
        <end position="180"/>
    </location>
</feature>
<feature type="transmembrane region" description="Helical" evidence="6">
    <location>
        <begin position="201"/>
        <end position="226"/>
    </location>
</feature>
<evidence type="ECO:0000256" key="1">
    <source>
        <dbReference type="ARBA" id="ARBA00004651"/>
    </source>
</evidence>
<evidence type="ECO:0000313" key="8">
    <source>
        <dbReference type="EMBL" id="QCP48223.1"/>
    </source>
</evidence>
<feature type="transmembrane region" description="Helical" evidence="6">
    <location>
        <begin position="355"/>
        <end position="375"/>
    </location>
</feature>
<dbReference type="EMBL" id="CP040077">
    <property type="protein sequence ID" value="QCP48223.1"/>
    <property type="molecule type" value="Genomic_DNA"/>
</dbReference>
<proteinExistence type="predicted"/>
<accession>A0A4P8IMX8</accession>
<dbReference type="OrthoDB" id="9788453at2"/>
<feature type="transmembrane region" description="Helical" evidence="6">
    <location>
        <begin position="288"/>
        <end position="306"/>
    </location>
</feature>
<feature type="transmembrane region" description="Helical" evidence="6">
    <location>
        <begin position="262"/>
        <end position="282"/>
    </location>
</feature>
<keyword evidence="5 6" id="KW-0472">Membrane</keyword>
<evidence type="ECO:0000313" key="9">
    <source>
        <dbReference type="Proteomes" id="UP000298656"/>
    </source>
</evidence>
<keyword evidence="2" id="KW-1003">Cell membrane</keyword>
<keyword evidence="4 6" id="KW-1133">Transmembrane helix</keyword>
<dbReference type="PANTHER" id="PTHR43124:SF8">
    <property type="entry name" value="INNER MEMBRANE TRANSPORT PROTEIN YDHP"/>
    <property type="match status" value="1"/>
</dbReference>
<dbReference type="InterPro" id="IPR020846">
    <property type="entry name" value="MFS_dom"/>
</dbReference>
<dbReference type="Proteomes" id="UP000298656">
    <property type="component" value="Chromosome 1"/>
</dbReference>
<dbReference type="SUPFAM" id="SSF103473">
    <property type="entry name" value="MFS general substrate transporter"/>
    <property type="match status" value="1"/>
</dbReference>
<gene>
    <name evidence="8" type="ORF">FAZ95_02855</name>
</gene>
<evidence type="ECO:0000256" key="2">
    <source>
        <dbReference type="ARBA" id="ARBA00022475"/>
    </source>
</evidence>
<evidence type="ECO:0000256" key="4">
    <source>
        <dbReference type="ARBA" id="ARBA00022989"/>
    </source>
</evidence>
<protein>
    <submittedName>
        <fullName evidence="8">MFS transporter</fullName>
    </submittedName>
</protein>